<proteinExistence type="predicted"/>
<keyword evidence="1" id="KW-1133">Transmembrane helix</keyword>
<feature type="transmembrane region" description="Helical" evidence="1">
    <location>
        <begin position="37"/>
        <end position="61"/>
    </location>
</feature>
<dbReference type="Proteomes" id="UP000294558">
    <property type="component" value="Unassembled WGS sequence"/>
</dbReference>
<name>A0A4R7I053_9ACTN</name>
<evidence type="ECO:0000313" key="3">
    <source>
        <dbReference type="Proteomes" id="UP000294558"/>
    </source>
</evidence>
<dbReference type="AlphaFoldDB" id="A0A4R7I053"/>
<evidence type="ECO:0000256" key="1">
    <source>
        <dbReference type="SAM" id="Phobius"/>
    </source>
</evidence>
<protein>
    <submittedName>
        <fullName evidence="2">Uncharacterized protein</fullName>
    </submittedName>
</protein>
<dbReference type="EMBL" id="SOAU01000001">
    <property type="protein sequence ID" value="TDT16424.1"/>
    <property type="molecule type" value="Genomic_DNA"/>
</dbReference>
<gene>
    <name evidence="2" type="ORF">BDK89_2014</name>
</gene>
<keyword evidence="3" id="KW-1185">Reference proteome</keyword>
<evidence type="ECO:0000313" key="2">
    <source>
        <dbReference type="EMBL" id="TDT16424.1"/>
    </source>
</evidence>
<reference evidence="2 3" key="1">
    <citation type="submission" date="2019-03" db="EMBL/GenBank/DDBJ databases">
        <title>Sequencing the genomes of 1000 actinobacteria strains.</title>
        <authorList>
            <person name="Klenk H.-P."/>
        </authorList>
    </citation>
    <scope>NUCLEOTIDE SEQUENCE [LARGE SCALE GENOMIC DNA]</scope>
    <source>
        <strain evidence="2 3">DSM 18936</strain>
    </source>
</reference>
<accession>A0A4R7I053</accession>
<organism evidence="2 3">
    <name type="scientific">Ilumatobacter fluminis</name>
    <dbReference type="NCBI Taxonomy" id="467091"/>
    <lineage>
        <taxon>Bacteria</taxon>
        <taxon>Bacillati</taxon>
        <taxon>Actinomycetota</taxon>
        <taxon>Acidimicrobiia</taxon>
        <taxon>Acidimicrobiales</taxon>
        <taxon>Ilumatobacteraceae</taxon>
        <taxon>Ilumatobacter</taxon>
    </lineage>
</organism>
<keyword evidence="1" id="KW-0812">Transmembrane</keyword>
<keyword evidence="1" id="KW-0472">Membrane</keyword>
<comment type="caution">
    <text evidence="2">The sequence shown here is derived from an EMBL/GenBank/DDBJ whole genome shotgun (WGS) entry which is preliminary data.</text>
</comment>
<dbReference type="RefSeq" id="WP_133868805.1">
    <property type="nucleotide sequence ID" value="NZ_SOAU01000001.1"/>
</dbReference>
<feature type="transmembrane region" description="Helical" evidence="1">
    <location>
        <begin position="12"/>
        <end position="31"/>
    </location>
</feature>
<sequence length="133" mass="15338">MAPIALRLSWRTWVRWVAALAVTLAVGILAATDSVPWYFRIVAVFGFLGGMVVLLDVVLFIRTWDVDGQRWWVPRLTSRGRIIPVDDRRVVELHHTYPARLRISGDKGQRDLVMNPLVSVRDLDRWFDRIAMA</sequence>